<feature type="region of interest" description="Disordered" evidence="3">
    <location>
        <begin position="363"/>
        <end position="383"/>
    </location>
</feature>
<dbReference type="RefSeq" id="WP_378262567.1">
    <property type="nucleotide sequence ID" value="NZ_JBHUKR010000004.1"/>
</dbReference>
<dbReference type="EMBL" id="JBHUKR010000004">
    <property type="protein sequence ID" value="MFD2416133.1"/>
    <property type="molecule type" value="Genomic_DNA"/>
</dbReference>
<keyword evidence="2" id="KW-0503">Monooxygenase</keyword>
<evidence type="ECO:0000256" key="1">
    <source>
        <dbReference type="ARBA" id="ARBA00010617"/>
    </source>
</evidence>
<keyword evidence="2" id="KW-0408">Iron</keyword>
<name>A0ABW5FM76_9PSEU</name>
<keyword evidence="2" id="KW-0479">Metal-binding</keyword>
<evidence type="ECO:0000313" key="5">
    <source>
        <dbReference type="Proteomes" id="UP001597417"/>
    </source>
</evidence>
<dbReference type="Gene3D" id="1.10.630.10">
    <property type="entry name" value="Cytochrome P450"/>
    <property type="match status" value="1"/>
</dbReference>
<dbReference type="InterPro" id="IPR036396">
    <property type="entry name" value="Cyt_P450_sf"/>
</dbReference>
<gene>
    <name evidence="4" type="ORF">ACFSXZ_07320</name>
</gene>
<keyword evidence="5" id="KW-1185">Reference proteome</keyword>
<organism evidence="4 5">
    <name type="scientific">Amycolatopsis pigmentata</name>
    <dbReference type="NCBI Taxonomy" id="450801"/>
    <lineage>
        <taxon>Bacteria</taxon>
        <taxon>Bacillati</taxon>
        <taxon>Actinomycetota</taxon>
        <taxon>Actinomycetes</taxon>
        <taxon>Pseudonocardiales</taxon>
        <taxon>Pseudonocardiaceae</taxon>
        <taxon>Amycolatopsis</taxon>
    </lineage>
</organism>
<dbReference type="PANTHER" id="PTHR46696">
    <property type="entry name" value="P450, PUTATIVE (EUROFUNG)-RELATED"/>
    <property type="match status" value="1"/>
</dbReference>
<evidence type="ECO:0000256" key="2">
    <source>
        <dbReference type="RuleBase" id="RU000461"/>
    </source>
</evidence>
<dbReference type="CDD" id="cd11029">
    <property type="entry name" value="CYP107-like"/>
    <property type="match status" value="1"/>
</dbReference>
<dbReference type="InterPro" id="IPR017972">
    <property type="entry name" value="Cyt_P450_CS"/>
</dbReference>
<accession>A0ABW5FM76</accession>
<evidence type="ECO:0000313" key="4">
    <source>
        <dbReference type="EMBL" id="MFD2416133.1"/>
    </source>
</evidence>
<proteinExistence type="inferred from homology"/>
<dbReference type="InterPro" id="IPR001128">
    <property type="entry name" value="Cyt_P450"/>
</dbReference>
<dbReference type="Proteomes" id="UP001597417">
    <property type="component" value="Unassembled WGS sequence"/>
</dbReference>
<dbReference type="SUPFAM" id="SSF48264">
    <property type="entry name" value="Cytochrome P450"/>
    <property type="match status" value="1"/>
</dbReference>
<dbReference type="PRINTS" id="PR00359">
    <property type="entry name" value="BP450"/>
</dbReference>
<reference evidence="5" key="1">
    <citation type="journal article" date="2019" name="Int. J. Syst. Evol. Microbiol.">
        <title>The Global Catalogue of Microorganisms (GCM) 10K type strain sequencing project: providing services to taxonomists for standard genome sequencing and annotation.</title>
        <authorList>
            <consortium name="The Broad Institute Genomics Platform"/>
            <consortium name="The Broad Institute Genome Sequencing Center for Infectious Disease"/>
            <person name="Wu L."/>
            <person name="Ma J."/>
        </authorList>
    </citation>
    <scope>NUCLEOTIDE SEQUENCE [LARGE SCALE GENOMIC DNA]</scope>
    <source>
        <strain evidence="5">CGMCC 4.7645</strain>
    </source>
</reference>
<keyword evidence="2" id="KW-0560">Oxidoreductase</keyword>
<dbReference type="PROSITE" id="PS00086">
    <property type="entry name" value="CYTOCHROME_P450"/>
    <property type="match status" value="1"/>
</dbReference>
<comment type="caution">
    <text evidence="4">The sequence shown here is derived from an EMBL/GenBank/DDBJ whole genome shotgun (WGS) entry which is preliminary data.</text>
</comment>
<protein>
    <submittedName>
        <fullName evidence="4">Cytochrome P450</fullName>
    </submittedName>
</protein>
<keyword evidence="2" id="KW-0349">Heme</keyword>
<comment type="similarity">
    <text evidence="1 2">Belongs to the cytochrome P450 family.</text>
</comment>
<dbReference type="PANTHER" id="PTHR46696:SF1">
    <property type="entry name" value="CYTOCHROME P450 YJIB-RELATED"/>
    <property type="match status" value="1"/>
</dbReference>
<dbReference type="Pfam" id="PF00067">
    <property type="entry name" value="p450"/>
    <property type="match status" value="1"/>
</dbReference>
<evidence type="ECO:0000256" key="3">
    <source>
        <dbReference type="SAM" id="MobiDB-lite"/>
    </source>
</evidence>
<sequence length="383" mass="42645">MEKIQETTGQDGTKALLVTGYDAARQALSDQRVIKHLDLSSMGVSLDVLDAMVNQMMFANPPDHTRLRRLISASFTARRVETMRPRIEHVAHELLDEVPAHETVELIQAYALPLALQVICDLLGVPAGMRDEFVTWTAIIAAGPARRQEMPAQLARMLTVIRDLLAQRRAHPGDDLLSDLIEVRDGQDRLSENELTSMVFMLLIAGHETTKNLLGNGVFRLLEDRGRWDRVRAEPHLLATAIEEFVRYDTPLAIDNSRIAAETFELAGRTVQASTRVEISLAQANRDEDRFPAADQLRLDRAHNPHLGFGHGIHYCLGAPLARLVAKVALTVLMTRFPALDLAVPATELTLRQDFMRGLDQLPVRTRPREAEHDETAPAPGLA</sequence>
<dbReference type="InterPro" id="IPR002397">
    <property type="entry name" value="Cyt_P450_B"/>
</dbReference>
<feature type="compositionally biased region" description="Basic and acidic residues" evidence="3">
    <location>
        <begin position="367"/>
        <end position="376"/>
    </location>
</feature>